<dbReference type="EMBL" id="QVFD01000002">
    <property type="protein sequence ID" value="RGC50305.1"/>
    <property type="molecule type" value="Genomic_DNA"/>
</dbReference>
<comment type="caution">
    <text evidence="1">The sequence shown here is derived from an EMBL/GenBank/DDBJ whole genome shotgun (WGS) entry which is preliminary data.</text>
</comment>
<dbReference type="PANTHER" id="PTHR42811">
    <property type="entry name" value="SERINE ACETYLTRANSFERASE"/>
    <property type="match status" value="1"/>
</dbReference>
<keyword evidence="1" id="KW-0808">Transferase</keyword>
<organism evidence="1 2">
    <name type="scientific">Coprococcus catus</name>
    <dbReference type="NCBI Taxonomy" id="116085"/>
    <lineage>
        <taxon>Bacteria</taxon>
        <taxon>Bacillati</taxon>
        <taxon>Bacillota</taxon>
        <taxon>Clostridia</taxon>
        <taxon>Lachnospirales</taxon>
        <taxon>Lachnospiraceae</taxon>
        <taxon>Coprococcus</taxon>
    </lineage>
</organism>
<protein>
    <submittedName>
        <fullName evidence="1">Serine acetyltransferase</fullName>
    </submittedName>
</protein>
<dbReference type="AlphaFoldDB" id="A0A3E2XPI8"/>
<accession>A0A3E2XPI8</accession>
<keyword evidence="2" id="KW-1185">Reference proteome</keyword>
<sequence length="115" mass="12452">MKIGIFNSLQLFRGGLKINHYGLIVVHPLARIGEWCDIHQGVNIGQNIEKGSVPVIGDNVWIGPGVKMFGKIALGDNMMLGAGAIVNKSFDEGNCTIAGNPAIRVNDHGNVWFRE</sequence>
<dbReference type="GO" id="GO:0016740">
    <property type="term" value="F:transferase activity"/>
    <property type="evidence" value="ECO:0007669"/>
    <property type="project" value="UniProtKB-KW"/>
</dbReference>
<reference evidence="1 2" key="1">
    <citation type="submission" date="2018-08" db="EMBL/GenBank/DDBJ databases">
        <title>A genome reference for cultivated species of the human gut microbiota.</title>
        <authorList>
            <person name="Zou Y."/>
            <person name="Xue W."/>
            <person name="Luo G."/>
        </authorList>
    </citation>
    <scope>NUCLEOTIDE SEQUENCE [LARGE SCALE GENOMIC DNA]</scope>
    <source>
        <strain evidence="1 2">AM28-39</strain>
    </source>
</reference>
<dbReference type="OrthoDB" id="9814490at2"/>
<dbReference type="InterPro" id="IPR011004">
    <property type="entry name" value="Trimer_LpxA-like_sf"/>
</dbReference>
<dbReference type="SUPFAM" id="SSF51161">
    <property type="entry name" value="Trimeric LpxA-like enzymes"/>
    <property type="match status" value="1"/>
</dbReference>
<dbReference type="Proteomes" id="UP000261231">
    <property type="component" value="Unassembled WGS sequence"/>
</dbReference>
<evidence type="ECO:0000313" key="2">
    <source>
        <dbReference type="Proteomes" id="UP000261231"/>
    </source>
</evidence>
<name>A0A3E2XPI8_9FIRM</name>
<gene>
    <name evidence="1" type="ORF">DW747_02745</name>
</gene>
<dbReference type="Gene3D" id="2.160.10.10">
    <property type="entry name" value="Hexapeptide repeat proteins"/>
    <property type="match status" value="1"/>
</dbReference>
<proteinExistence type="predicted"/>
<evidence type="ECO:0000313" key="1">
    <source>
        <dbReference type="EMBL" id="RGC50305.1"/>
    </source>
</evidence>